<feature type="region of interest" description="Disordered" evidence="1">
    <location>
        <begin position="308"/>
        <end position="352"/>
    </location>
</feature>
<reference evidence="2" key="1">
    <citation type="submission" date="2022-07" db="EMBL/GenBank/DDBJ databases">
        <authorList>
            <person name="Trinca V."/>
            <person name="Uliana J.V.C."/>
            <person name="Torres T.T."/>
            <person name="Ward R.J."/>
            <person name="Monesi N."/>
        </authorList>
    </citation>
    <scope>NUCLEOTIDE SEQUENCE</scope>
    <source>
        <strain evidence="2">HSMRA1968</strain>
        <tissue evidence="2">Whole embryos</tissue>
    </source>
</reference>
<comment type="caution">
    <text evidence="2">The sequence shown here is derived from an EMBL/GenBank/DDBJ whole genome shotgun (WGS) entry which is preliminary data.</text>
</comment>
<sequence length="352" mass="40071">METVDFLCGNYENTNYVYAIRSDSSNWHYFEEGDASLDVHVSLPPNFLSQVSRLINKLKPITLTLNADQIFNYVKNGKFVFKGRELKTFIQLSGITARQSDHRNESNPAKKQSGSTHDLVFKVGETNPANFLNIFEKCSDVKTDKEKLFKLRNFVNENEKSEFSTLYLKGDWQNARLLFLQKYSMEFTKNKKRELDFSFENETDLRSFVSRKMIALATYTTLSVENQLEVILSQLPSEIANLFIVEDKLSSSKAEILEFCDVIQEVCDNAHTETSTRSTFTSNSDLPSSIVQELEIFNFQEEVESLSDTGSISTNSSGRGKMKRLSRSGRPAKIPRTISEGLETTTDSESYA</sequence>
<proteinExistence type="predicted"/>
<feature type="compositionally biased region" description="Polar residues" evidence="1">
    <location>
        <begin position="308"/>
        <end position="318"/>
    </location>
</feature>
<organism evidence="2 3">
    <name type="scientific">Pseudolycoriella hygida</name>
    <dbReference type="NCBI Taxonomy" id="35572"/>
    <lineage>
        <taxon>Eukaryota</taxon>
        <taxon>Metazoa</taxon>
        <taxon>Ecdysozoa</taxon>
        <taxon>Arthropoda</taxon>
        <taxon>Hexapoda</taxon>
        <taxon>Insecta</taxon>
        <taxon>Pterygota</taxon>
        <taxon>Neoptera</taxon>
        <taxon>Endopterygota</taxon>
        <taxon>Diptera</taxon>
        <taxon>Nematocera</taxon>
        <taxon>Sciaroidea</taxon>
        <taxon>Sciaridae</taxon>
        <taxon>Pseudolycoriella</taxon>
    </lineage>
</organism>
<accession>A0A9Q0MMB1</accession>
<dbReference type="Proteomes" id="UP001151699">
    <property type="component" value="Unassembled WGS sequence"/>
</dbReference>
<feature type="compositionally biased region" description="Polar residues" evidence="1">
    <location>
        <begin position="342"/>
        <end position="352"/>
    </location>
</feature>
<protein>
    <submittedName>
        <fullName evidence="2">Uncharacterized protein</fullName>
    </submittedName>
</protein>
<dbReference type="AlphaFoldDB" id="A0A9Q0MMB1"/>
<evidence type="ECO:0000256" key="1">
    <source>
        <dbReference type="SAM" id="MobiDB-lite"/>
    </source>
</evidence>
<evidence type="ECO:0000313" key="2">
    <source>
        <dbReference type="EMBL" id="KAJ6634109.1"/>
    </source>
</evidence>
<evidence type="ECO:0000313" key="3">
    <source>
        <dbReference type="Proteomes" id="UP001151699"/>
    </source>
</evidence>
<keyword evidence="3" id="KW-1185">Reference proteome</keyword>
<name>A0A9Q0MMB1_9DIPT</name>
<gene>
    <name evidence="2" type="ORF">Bhyg_17618</name>
</gene>
<dbReference type="EMBL" id="WJQU01001012">
    <property type="protein sequence ID" value="KAJ6634109.1"/>
    <property type="molecule type" value="Genomic_DNA"/>
</dbReference>